<dbReference type="PROSITE" id="PS50059">
    <property type="entry name" value="FKBP_PPIASE"/>
    <property type="match status" value="1"/>
</dbReference>
<dbReference type="AlphaFoldDB" id="A0A7Z0J662"/>
<sequence>MPKLPILLVVFGAALALTGCASSASTASADKPQASTSACTPAGTISDSVTVTGALNAAPTVKFKTPLETPKSTERSVVITGTGTEKATAGSSVDVSYSAFNAETGKQVDATEYGADAPATALTVDSTKYIPGLVKALTCSVAGDRVVAVIPPADGSGSAKDGSIVFVIDVKKVAAPPVVLAKANGVDQPVVAGLPTVKLAADGAPTITIPKTAPPATLTIANLKKGAGTIVAEGDTVSVEYTGVIWATGKTFDSSWTTAGPTSFPTTGVITGFSKALVGQAVGSQVLAVIPPADGYGDKGVPEAGISGTDTLVFVLDILGTTPAAG</sequence>
<comment type="catalytic activity">
    <reaction evidence="1 6">
        <text>[protein]-peptidylproline (omega=180) = [protein]-peptidylproline (omega=0)</text>
        <dbReference type="Rhea" id="RHEA:16237"/>
        <dbReference type="Rhea" id="RHEA-COMP:10747"/>
        <dbReference type="Rhea" id="RHEA-COMP:10748"/>
        <dbReference type="ChEBI" id="CHEBI:83833"/>
        <dbReference type="ChEBI" id="CHEBI:83834"/>
        <dbReference type="EC" id="5.2.1.8"/>
    </reaction>
</comment>
<evidence type="ECO:0000256" key="2">
    <source>
        <dbReference type="ARBA" id="ARBA00006577"/>
    </source>
</evidence>
<feature type="chain" id="PRO_5031074228" description="peptidylprolyl isomerase" evidence="7">
    <location>
        <begin position="30"/>
        <end position="326"/>
    </location>
</feature>
<evidence type="ECO:0000256" key="7">
    <source>
        <dbReference type="SAM" id="SignalP"/>
    </source>
</evidence>
<evidence type="ECO:0000256" key="3">
    <source>
        <dbReference type="ARBA" id="ARBA00013194"/>
    </source>
</evidence>
<evidence type="ECO:0000256" key="5">
    <source>
        <dbReference type="ARBA" id="ARBA00023235"/>
    </source>
</evidence>
<keyword evidence="10" id="KW-1185">Reference proteome</keyword>
<dbReference type="EC" id="5.2.1.8" evidence="3 6"/>
<dbReference type="SUPFAM" id="SSF54534">
    <property type="entry name" value="FKBP-like"/>
    <property type="match status" value="2"/>
</dbReference>
<accession>A0A7Z0J662</accession>
<dbReference type="InterPro" id="IPR010916">
    <property type="entry name" value="TonB_box_CS"/>
</dbReference>
<feature type="domain" description="PPIase FKBP-type" evidence="8">
    <location>
        <begin position="234"/>
        <end position="322"/>
    </location>
</feature>
<dbReference type="PANTHER" id="PTHR43811">
    <property type="entry name" value="FKBP-TYPE PEPTIDYL-PROLYL CIS-TRANS ISOMERASE FKPA"/>
    <property type="match status" value="1"/>
</dbReference>
<evidence type="ECO:0000313" key="10">
    <source>
        <dbReference type="Proteomes" id="UP000537260"/>
    </source>
</evidence>
<keyword evidence="4 6" id="KW-0697">Rotamase</keyword>
<dbReference type="PROSITE" id="PS00430">
    <property type="entry name" value="TONB_DEPENDENT_REC_1"/>
    <property type="match status" value="1"/>
</dbReference>
<dbReference type="EMBL" id="JACCFM010000001">
    <property type="protein sequence ID" value="NYJ19583.1"/>
    <property type="molecule type" value="Genomic_DNA"/>
</dbReference>
<keyword evidence="7" id="KW-0732">Signal</keyword>
<dbReference type="GO" id="GO:0003755">
    <property type="term" value="F:peptidyl-prolyl cis-trans isomerase activity"/>
    <property type="evidence" value="ECO:0007669"/>
    <property type="project" value="UniProtKB-KW"/>
</dbReference>
<gene>
    <name evidence="9" type="ORF">HNR05_001374</name>
</gene>
<dbReference type="Proteomes" id="UP000537260">
    <property type="component" value="Unassembled WGS sequence"/>
</dbReference>
<feature type="signal peptide" evidence="7">
    <location>
        <begin position="1"/>
        <end position="29"/>
    </location>
</feature>
<reference evidence="9 10" key="1">
    <citation type="submission" date="2020-07" db="EMBL/GenBank/DDBJ databases">
        <title>Sequencing the genomes of 1000 actinobacteria strains.</title>
        <authorList>
            <person name="Klenk H.-P."/>
        </authorList>
    </citation>
    <scope>NUCLEOTIDE SEQUENCE [LARGE SCALE GENOMIC DNA]</scope>
    <source>
        <strain evidence="9 10">LI1</strain>
    </source>
</reference>
<comment type="similarity">
    <text evidence="2">Belongs to the FKBP-type PPIase family.</text>
</comment>
<dbReference type="InterPro" id="IPR046357">
    <property type="entry name" value="PPIase_dom_sf"/>
</dbReference>
<dbReference type="Pfam" id="PF00254">
    <property type="entry name" value="FKBP_C"/>
    <property type="match status" value="2"/>
</dbReference>
<dbReference type="PANTHER" id="PTHR43811:SF19">
    <property type="entry name" value="39 KDA FK506-BINDING NUCLEAR PROTEIN"/>
    <property type="match status" value="1"/>
</dbReference>
<comment type="caution">
    <text evidence="9">The sequence shown here is derived from an EMBL/GenBank/DDBJ whole genome shotgun (WGS) entry which is preliminary data.</text>
</comment>
<name>A0A7Z0J662_9MICO</name>
<evidence type="ECO:0000313" key="9">
    <source>
        <dbReference type="EMBL" id="NYJ19583.1"/>
    </source>
</evidence>
<organism evidence="9 10">
    <name type="scientific">Glaciibacter psychrotolerans</name>
    <dbReference type="NCBI Taxonomy" id="670054"/>
    <lineage>
        <taxon>Bacteria</taxon>
        <taxon>Bacillati</taxon>
        <taxon>Actinomycetota</taxon>
        <taxon>Actinomycetes</taxon>
        <taxon>Micrococcales</taxon>
        <taxon>Microbacteriaceae</taxon>
        <taxon>Glaciibacter</taxon>
    </lineage>
</organism>
<evidence type="ECO:0000256" key="4">
    <source>
        <dbReference type="ARBA" id="ARBA00023110"/>
    </source>
</evidence>
<dbReference type="PROSITE" id="PS51257">
    <property type="entry name" value="PROKAR_LIPOPROTEIN"/>
    <property type="match status" value="1"/>
</dbReference>
<protein>
    <recommendedName>
        <fullName evidence="3 6">peptidylprolyl isomerase</fullName>
        <ecNumber evidence="3 6">5.2.1.8</ecNumber>
    </recommendedName>
</protein>
<evidence type="ECO:0000256" key="1">
    <source>
        <dbReference type="ARBA" id="ARBA00000971"/>
    </source>
</evidence>
<dbReference type="RefSeq" id="WP_179578325.1">
    <property type="nucleotide sequence ID" value="NZ_JACCFM010000001.1"/>
</dbReference>
<dbReference type="InterPro" id="IPR001179">
    <property type="entry name" value="PPIase_FKBP_dom"/>
</dbReference>
<keyword evidence="5 6" id="KW-0413">Isomerase</keyword>
<evidence type="ECO:0000256" key="6">
    <source>
        <dbReference type="PROSITE-ProRule" id="PRU00277"/>
    </source>
</evidence>
<evidence type="ECO:0000259" key="8">
    <source>
        <dbReference type="PROSITE" id="PS50059"/>
    </source>
</evidence>
<dbReference type="Gene3D" id="3.10.50.40">
    <property type="match status" value="2"/>
</dbReference>
<proteinExistence type="inferred from homology"/>